<reference evidence="9" key="2">
    <citation type="submission" date="2025-08" db="UniProtKB">
        <authorList>
            <consortium name="RefSeq"/>
        </authorList>
    </citation>
    <scope>IDENTIFICATION</scope>
    <source>
        <tissue evidence="9">Leaf</tissue>
    </source>
</reference>
<evidence type="ECO:0000256" key="6">
    <source>
        <dbReference type="ARBA" id="ARBA00022840"/>
    </source>
</evidence>
<evidence type="ECO:0000256" key="3">
    <source>
        <dbReference type="ARBA" id="ARBA00022679"/>
    </source>
</evidence>
<accession>A0ABM0VSK5</accession>
<keyword evidence="6" id="KW-0067">ATP-binding</keyword>
<evidence type="ECO:0000313" key="9">
    <source>
        <dbReference type="RefSeq" id="XP_010460509.1"/>
    </source>
</evidence>
<keyword evidence="8" id="KW-1185">Reference proteome</keyword>
<dbReference type="PANTHER" id="PTHR45800:SF30">
    <property type="entry name" value="1-PHOSPHATIDYLINOSITOL 4-KINASE"/>
    <property type="match status" value="1"/>
</dbReference>
<keyword evidence="4" id="KW-0547">Nucleotide-binding</keyword>
<name>A0ABM0VSK5_CAMSA</name>
<dbReference type="Pfam" id="PF00454">
    <property type="entry name" value="PI3_PI4_kinase"/>
    <property type="match status" value="1"/>
</dbReference>
<reference evidence="8" key="1">
    <citation type="journal article" date="2014" name="Nat. Commun.">
        <title>The emerging biofuel crop Camelina sativa retains a highly undifferentiated hexaploid genome structure.</title>
        <authorList>
            <person name="Kagale S."/>
            <person name="Koh C."/>
            <person name="Nixon J."/>
            <person name="Bollina V."/>
            <person name="Clarke W.E."/>
            <person name="Tuteja R."/>
            <person name="Spillane C."/>
            <person name="Robinson S.J."/>
            <person name="Links M.G."/>
            <person name="Clarke C."/>
            <person name="Higgins E.E."/>
            <person name="Huebert T."/>
            <person name="Sharpe A.G."/>
            <person name="Parkin I.A."/>
        </authorList>
    </citation>
    <scope>NUCLEOTIDE SEQUENCE [LARGE SCALE GENOMIC DNA]</scope>
    <source>
        <strain evidence="8">cv. DH55</strain>
    </source>
</reference>
<evidence type="ECO:0000259" key="7">
    <source>
        <dbReference type="Pfam" id="PF00454"/>
    </source>
</evidence>
<keyword evidence="3" id="KW-0808">Transferase</keyword>
<dbReference type="Proteomes" id="UP000694864">
    <property type="component" value="Chromosome 14"/>
</dbReference>
<dbReference type="RefSeq" id="XP_010460509.1">
    <property type="nucleotide sequence ID" value="XM_010462207.2"/>
</dbReference>
<dbReference type="PANTHER" id="PTHR45800">
    <property type="entry name" value="PHOSPHATIDYLINOSITOL 4-KINASE GAMMA"/>
    <property type="match status" value="1"/>
</dbReference>
<organism evidence="8 9">
    <name type="scientific">Camelina sativa</name>
    <name type="common">False flax</name>
    <name type="synonym">Myagrum sativum</name>
    <dbReference type="NCBI Taxonomy" id="90675"/>
    <lineage>
        <taxon>Eukaryota</taxon>
        <taxon>Viridiplantae</taxon>
        <taxon>Streptophyta</taxon>
        <taxon>Embryophyta</taxon>
        <taxon>Tracheophyta</taxon>
        <taxon>Spermatophyta</taxon>
        <taxon>Magnoliopsida</taxon>
        <taxon>eudicotyledons</taxon>
        <taxon>Gunneridae</taxon>
        <taxon>Pentapetalae</taxon>
        <taxon>rosids</taxon>
        <taxon>malvids</taxon>
        <taxon>Brassicales</taxon>
        <taxon>Brassicaceae</taxon>
        <taxon>Camelineae</taxon>
        <taxon>Camelina</taxon>
    </lineage>
</organism>
<evidence type="ECO:0000256" key="2">
    <source>
        <dbReference type="ARBA" id="ARBA00012169"/>
    </source>
</evidence>
<feature type="domain" description="PI3K/PI4K catalytic" evidence="7">
    <location>
        <begin position="51"/>
        <end position="252"/>
    </location>
</feature>
<evidence type="ECO:0000256" key="1">
    <source>
        <dbReference type="ARBA" id="ARBA00008941"/>
    </source>
</evidence>
<evidence type="ECO:0000313" key="8">
    <source>
        <dbReference type="Proteomes" id="UP000694864"/>
    </source>
</evidence>
<protein>
    <recommendedName>
        <fullName evidence="2">1-phosphatidylinositol 4-kinase</fullName>
        <ecNumber evidence="2">2.7.1.67</ecNumber>
    </recommendedName>
</protein>
<proteinExistence type="inferred from homology"/>
<keyword evidence="5" id="KW-0418">Kinase</keyword>
<evidence type="ECO:0000256" key="4">
    <source>
        <dbReference type="ARBA" id="ARBA00022741"/>
    </source>
</evidence>
<dbReference type="InterPro" id="IPR000403">
    <property type="entry name" value="PI3/4_kinase_cat_dom"/>
</dbReference>
<comment type="similarity">
    <text evidence="1">Belongs to the PI3/PI4-kinase family. Type II PI4K subfamily.</text>
</comment>
<dbReference type="InterPro" id="IPR044571">
    <property type="entry name" value="P4KG1-8"/>
</dbReference>
<dbReference type="EC" id="2.7.1.67" evidence="2"/>
<evidence type="ECO:0000256" key="5">
    <source>
        <dbReference type="ARBA" id="ARBA00022777"/>
    </source>
</evidence>
<gene>
    <name evidence="9" type="primary">LOC104741361</name>
</gene>
<dbReference type="GeneID" id="104741361"/>
<sequence length="302" mass="34665">MDEEEEVFPSLSQLPSQVGAHLKKMYDCLKEATLQGVLPPFKRYKHIYQVLDTDGNLRCLFKADQEECCRKEACVYLLDHPENGHRSLSQDIYGFSGVRPTLFVRRLKIGTKTISGVLVEFVEPTGEIVDYPPPVVPMDEIQKVAIADLRFGNIDRSPDNLLLAENNSIVPIDHEMIFGIDYNLSNPCWLSWLLNNEEPFSERCANYVQQLDADKDLQFLSACGWEPGLDFIEKFKVFCIFLRLAVSQGLTVLHIGTMASFKCEEPKFNLKYMVDGVTRDDKFFESVESHLKELLREYYESI</sequence>